<dbReference type="GO" id="GO:0016740">
    <property type="term" value="F:transferase activity"/>
    <property type="evidence" value="ECO:0007669"/>
    <property type="project" value="UniProtKB-KW"/>
</dbReference>
<keyword evidence="2" id="KW-0808">Transferase</keyword>
<keyword evidence="3" id="KW-1185">Reference proteome</keyword>
<dbReference type="InterPro" id="IPR000192">
    <property type="entry name" value="Aminotrans_V_dom"/>
</dbReference>
<reference evidence="2" key="2">
    <citation type="submission" date="2023-05" db="EMBL/GenBank/DDBJ databases">
        <authorList>
            <consortium name="Lawrence Berkeley National Laboratory"/>
            <person name="Steindorff A."/>
            <person name="Hensen N."/>
            <person name="Bonometti L."/>
            <person name="Westerberg I."/>
            <person name="Brannstrom I.O."/>
            <person name="Guillou S."/>
            <person name="Cros-Aarteil S."/>
            <person name="Calhoun S."/>
            <person name="Haridas S."/>
            <person name="Kuo A."/>
            <person name="Mondo S."/>
            <person name="Pangilinan J."/>
            <person name="Riley R."/>
            <person name="Labutti K."/>
            <person name="Andreopoulos B."/>
            <person name="Lipzen A."/>
            <person name="Chen C."/>
            <person name="Yanf M."/>
            <person name="Daum C."/>
            <person name="Ng V."/>
            <person name="Clum A."/>
            <person name="Ohm R."/>
            <person name="Martin F."/>
            <person name="Silar P."/>
            <person name="Natvig D."/>
            <person name="Lalanne C."/>
            <person name="Gautier V."/>
            <person name="Ament-Velasquez S.L."/>
            <person name="Kruys A."/>
            <person name="Hutchinson M.I."/>
            <person name="Powell A.J."/>
            <person name="Barry K."/>
            <person name="Miller A.N."/>
            <person name="Grigoriev I.V."/>
            <person name="Debuchy R."/>
            <person name="Gladieux P."/>
            <person name="Thoren M.H."/>
            <person name="Johannesson H."/>
        </authorList>
    </citation>
    <scope>NUCLEOTIDE SEQUENCE</scope>
    <source>
        <strain evidence="2">CBS 508.74</strain>
    </source>
</reference>
<dbReference type="RefSeq" id="XP_064674778.1">
    <property type="nucleotide sequence ID" value="XM_064816484.1"/>
</dbReference>
<organism evidence="2 3">
    <name type="scientific">Canariomyces notabilis</name>
    <dbReference type="NCBI Taxonomy" id="2074819"/>
    <lineage>
        <taxon>Eukaryota</taxon>
        <taxon>Fungi</taxon>
        <taxon>Dikarya</taxon>
        <taxon>Ascomycota</taxon>
        <taxon>Pezizomycotina</taxon>
        <taxon>Sordariomycetes</taxon>
        <taxon>Sordariomycetidae</taxon>
        <taxon>Sordariales</taxon>
        <taxon>Chaetomiaceae</taxon>
        <taxon>Canariomyces</taxon>
    </lineage>
</organism>
<evidence type="ECO:0000313" key="3">
    <source>
        <dbReference type="Proteomes" id="UP001302812"/>
    </source>
</evidence>
<gene>
    <name evidence="2" type="ORF">N656DRAFT_786020</name>
</gene>
<dbReference type="InterPro" id="IPR015422">
    <property type="entry name" value="PyrdxlP-dep_Trfase_small"/>
</dbReference>
<sequence length="405" mass="45039">MDMNRVRGSFPALAGDQLKVYFDNAGGSQTLGTVVERIRDYLLNTNVQLGASYTTSKQSTDRYNEGYAAAAAYIGASRDEIVLGASTTQLFRNVAYALSLEEQDELIVSAIDHEANIAPWVDLAERQKLILKWWKPNSEALDAKTNPKLVASDLTAMLTDKTRLVACTHTSNVLGTIHDIKAISSTVHARNPKTLVCVDGVAYAPHRKIDVKDLGVDFYSFSWYKVYGPHISILYASPLAQSMLKSLGHFFNPHKTLENKLGLAGSSYELVHGIPAVVQYLEGGETPMWDAIIAQERELQEMLLGWLNSRKGVTVWGEGSADVRLRVPTISFTVDGWGSRELVEAVERDSCFGFRWGSFYSARLADEVLRLGDQGVVRVSMVHYNTVDEVRRFIEALERVLDSRK</sequence>
<dbReference type="AlphaFoldDB" id="A0AAN6TML3"/>
<protein>
    <submittedName>
        <fullName evidence="2">PLP-dependent transferase</fullName>
    </submittedName>
</protein>
<dbReference type="Gene3D" id="3.40.640.10">
    <property type="entry name" value="Type I PLP-dependent aspartate aminotransferase-like (Major domain)"/>
    <property type="match status" value="1"/>
</dbReference>
<dbReference type="EMBL" id="MU853332">
    <property type="protein sequence ID" value="KAK4117208.1"/>
    <property type="molecule type" value="Genomic_DNA"/>
</dbReference>
<dbReference type="InterPro" id="IPR015424">
    <property type="entry name" value="PyrdxlP-dep_Trfase"/>
</dbReference>
<dbReference type="InterPro" id="IPR015421">
    <property type="entry name" value="PyrdxlP-dep_Trfase_major"/>
</dbReference>
<dbReference type="Proteomes" id="UP001302812">
    <property type="component" value="Unassembled WGS sequence"/>
</dbReference>
<feature type="domain" description="Aminotransferase class V" evidence="1">
    <location>
        <begin position="20"/>
        <end position="393"/>
    </location>
</feature>
<proteinExistence type="predicted"/>
<comment type="caution">
    <text evidence="2">The sequence shown here is derived from an EMBL/GenBank/DDBJ whole genome shotgun (WGS) entry which is preliminary data.</text>
</comment>
<evidence type="ECO:0000313" key="2">
    <source>
        <dbReference type="EMBL" id="KAK4117208.1"/>
    </source>
</evidence>
<dbReference type="PANTHER" id="PTHR43586">
    <property type="entry name" value="CYSTEINE DESULFURASE"/>
    <property type="match status" value="1"/>
</dbReference>
<dbReference type="Gene3D" id="3.90.1150.10">
    <property type="entry name" value="Aspartate Aminotransferase, domain 1"/>
    <property type="match status" value="1"/>
</dbReference>
<reference evidence="2" key="1">
    <citation type="journal article" date="2023" name="Mol. Phylogenet. Evol.">
        <title>Genome-scale phylogeny and comparative genomics of the fungal order Sordariales.</title>
        <authorList>
            <person name="Hensen N."/>
            <person name="Bonometti L."/>
            <person name="Westerberg I."/>
            <person name="Brannstrom I.O."/>
            <person name="Guillou S."/>
            <person name="Cros-Aarteil S."/>
            <person name="Calhoun S."/>
            <person name="Haridas S."/>
            <person name="Kuo A."/>
            <person name="Mondo S."/>
            <person name="Pangilinan J."/>
            <person name="Riley R."/>
            <person name="LaButti K."/>
            <person name="Andreopoulos B."/>
            <person name="Lipzen A."/>
            <person name="Chen C."/>
            <person name="Yan M."/>
            <person name="Daum C."/>
            <person name="Ng V."/>
            <person name="Clum A."/>
            <person name="Steindorff A."/>
            <person name="Ohm R.A."/>
            <person name="Martin F."/>
            <person name="Silar P."/>
            <person name="Natvig D.O."/>
            <person name="Lalanne C."/>
            <person name="Gautier V."/>
            <person name="Ament-Velasquez S.L."/>
            <person name="Kruys A."/>
            <person name="Hutchinson M.I."/>
            <person name="Powell A.J."/>
            <person name="Barry K."/>
            <person name="Miller A.N."/>
            <person name="Grigoriev I.V."/>
            <person name="Debuchy R."/>
            <person name="Gladieux P."/>
            <person name="Hiltunen Thoren M."/>
            <person name="Johannesson H."/>
        </authorList>
    </citation>
    <scope>NUCLEOTIDE SEQUENCE</scope>
    <source>
        <strain evidence="2">CBS 508.74</strain>
    </source>
</reference>
<evidence type="ECO:0000259" key="1">
    <source>
        <dbReference type="Pfam" id="PF00266"/>
    </source>
</evidence>
<dbReference type="SUPFAM" id="SSF53383">
    <property type="entry name" value="PLP-dependent transferases"/>
    <property type="match status" value="1"/>
</dbReference>
<dbReference type="GeneID" id="89940609"/>
<dbReference type="Pfam" id="PF00266">
    <property type="entry name" value="Aminotran_5"/>
    <property type="match status" value="1"/>
</dbReference>
<dbReference type="PANTHER" id="PTHR43586:SF21">
    <property type="entry name" value="PYRIDOXAL PHOSPHATE (PLP)-DEPENDENT ASPARTATE AMINOTRANSFERASE SUPERFAMILY"/>
    <property type="match status" value="1"/>
</dbReference>
<name>A0AAN6TML3_9PEZI</name>
<accession>A0AAN6TML3</accession>